<name>A0ABU2VTM9_9ACTN</name>
<proteinExistence type="predicted"/>
<dbReference type="EMBL" id="JAVRFG010000001">
    <property type="protein sequence ID" value="MDT0488955.1"/>
    <property type="molecule type" value="Genomic_DNA"/>
</dbReference>
<evidence type="ECO:0000256" key="1">
    <source>
        <dbReference type="SAM" id="MobiDB-lite"/>
    </source>
</evidence>
<organism evidence="2 3">
    <name type="scientific">Streptomyces stephensoniae</name>
    <dbReference type="NCBI Taxonomy" id="3375367"/>
    <lineage>
        <taxon>Bacteria</taxon>
        <taxon>Bacillati</taxon>
        <taxon>Actinomycetota</taxon>
        <taxon>Actinomycetes</taxon>
        <taxon>Kitasatosporales</taxon>
        <taxon>Streptomycetaceae</taxon>
        <taxon>Streptomyces</taxon>
    </lineage>
</organism>
<reference evidence="3" key="1">
    <citation type="submission" date="2023-07" db="EMBL/GenBank/DDBJ databases">
        <title>30 novel species of actinomycetes from the DSMZ collection.</title>
        <authorList>
            <person name="Nouioui I."/>
        </authorList>
    </citation>
    <scope>NUCLEOTIDE SEQUENCE [LARGE SCALE GENOMIC DNA]</scope>
    <source>
        <strain evidence="3">DSM 40932</strain>
    </source>
</reference>
<feature type="compositionally biased region" description="Pro residues" evidence="1">
    <location>
        <begin position="151"/>
        <end position="160"/>
    </location>
</feature>
<comment type="caution">
    <text evidence="2">The sequence shown here is derived from an EMBL/GenBank/DDBJ whole genome shotgun (WGS) entry which is preliminary data.</text>
</comment>
<keyword evidence="3" id="KW-1185">Reference proteome</keyword>
<feature type="region of interest" description="Disordered" evidence="1">
    <location>
        <begin position="133"/>
        <end position="160"/>
    </location>
</feature>
<dbReference type="Proteomes" id="UP001180556">
    <property type="component" value="Unassembled WGS sequence"/>
</dbReference>
<sequence>MTALAASGATALVGLMATEAWNQVRGRVARFLARNDEESAAVDAELEESRAELIGLRAGADEDSAADTEEEWRLRLRRALRTNPEAAELKGAPRPASVPTGTRRGRLVCMATPKGYGYTVRSRLLSAHRISSGAATISGSGGKSGDRMVRPSPPTGPQRG</sequence>
<accession>A0ABU2VTM9</accession>
<gene>
    <name evidence="2" type="ORF">RM717_00365</name>
</gene>
<evidence type="ECO:0000313" key="3">
    <source>
        <dbReference type="Proteomes" id="UP001180556"/>
    </source>
</evidence>
<protein>
    <submittedName>
        <fullName evidence="2">Uncharacterized protein</fullName>
    </submittedName>
</protein>
<evidence type="ECO:0000313" key="2">
    <source>
        <dbReference type="EMBL" id="MDT0488955.1"/>
    </source>
</evidence>
<dbReference type="RefSeq" id="WP_311594936.1">
    <property type="nucleotide sequence ID" value="NZ_JAVRFG010000001.1"/>
</dbReference>
<feature type="region of interest" description="Disordered" evidence="1">
    <location>
        <begin position="83"/>
        <end position="104"/>
    </location>
</feature>